<proteinExistence type="predicted"/>
<gene>
    <name evidence="6" type="ORF">A2785_00660</name>
</gene>
<sequence>MADAQEQTGQSQTAGKGRYTVTIIRDKCIGAASCVAVAPMTFKLDDENKAIVLAQKMDSDDNLLLAAQSCPTAAIIVTDDETGEQIWPK</sequence>
<dbReference type="EMBL" id="MHCI01000006">
    <property type="protein sequence ID" value="OGY17110.1"/>
    <property type="molecule type" value="Genomic_DNA"/>
</dbReference>
<evidence type="ECO:0008006" key="8">
    <source>
        <dbReference type="Google" id="ProtNLM"/>
    </source>
</evidence>
<dbReference type="InterPro" id="IPR051269">
    <property type="entry name" value="Fe-S_cluster_ET"/>
</dbReference>
<comment type="caution">
    <text evidence="6">The sequence shown here is derived from an EMBL/GenBank/DDBJ whole genome shotgun (WGS) entry which is preliminary data.</text>
</comment>
<keyword evidence="2" id="KW-0479">Metal-binding</keyword>
<dbReference type="Pfam" id="PF13370">
    <property type="entry name" value="Fer4_13"/>
    <property type="match status" value="1"/>
</dbReference>
<dbReference type="GO" id="GO:0051536">
    <property type="term" value="F:iron-sulfur cluster binding"/>
    <property type="evidence" value="ECO:0007669"/>
    <property type="project" value="UniProtKB-KW"/>
</dbReference>
<evidence type="ECO:0000256" key="4">
    <source>
        <dbReference type="ARBA" id="ARBA00023004"/>
    </source>
</evidence>
<protein>
    <recommendedName>
        <fullName evidence="8">Ferredoxin</fullName>
    </recommendedName>
</protein>
<keyword evidence="5" id="KW-0411">Iron-sulfur</keyword>
<organism evidence="6 7">
    <name type="scientific">Candidatus Chisholmbacteria bacterium RIFCSPHIGHO2_01_FULL_49_18</name>
    <dbReference type="NCBI Taxonomy" id="1797590"/>
    <lineage>
        <taxon>Bacteria</taxon>
        <taxon>Candidatus Chisholmiibacteriota</taxon>
    </lineage>
</organism>
<evidence type="ECO:0000256" key="1">
    <source>
        <dbReference type="ARBA" id="ARBA00022448"/>
    </source>
</evidence>
<evidence type="ECO:0000256" key="2">
    <source>
        <dbReference type="ARBA" id="ARBA00022723"/>
    </source>
</evidence>
<accession>A0A1G1VP01</accession>
<dbReference type="Proteomes" id="UP000179069">
    <property type="component" value="Unassembled WGS sequence"/>
</dbReference>
<dbReference type="SUPFAM" id="SSF54862">
    <property type="entry name" value="4Fe-4S ferredoxins"/>
    <property type="match status" value="1"/>
</dbReference>
<name>A0A1G1VP01_9BACT</name>
<keyword evidence="4" id="KW-0408">Iron</keyword>
<evidence type="ECO:0000313" key="7">
    <source>
        <dbReference type="Proteomes" id="UP000179069"/>
    </source>
</evidence>
<evidence type="ECO:0000256" key="5">
    <source>
        <dbReference type="ARBA" id="ARBA00023014"/>
    </source>
</evidence>
<evidence type="ECO:0000313" key="6">
    <source>
        <dbReference type="EMBL" id="OGY17110.1"/>
    </source>
</evidence>
<keyword evidence="3" id="KW-0249">Electron transport</keyword>
<dbReference type="AlphaFoldDB" id="A0A1G1VP01"/>
<dbReference type="PANTHER" id="PTHR36923">
    <property type="entry name" value="FERREDOXIN"/>
    <property type="match status" value="1"/>
</dbReference>
<keyword evidence="1" id="KW-0813">Transport</keyword>
<evidence type="ECO:0000256" key="3">
    <source>
        <dbReference type="ARBA" id="ARBA00022982"/>
    </source>
</evidence>
<reference evidence="6 7" key="1">
    <citation type="journal article" date="2016" name="Nat. Commun.">
        <title>Thousands of microbial genomes shed light on interconnected biogeochemical processes in an aquifer system.</title>
        <authorList>
            <person name="Anantharaman K."/>
            <person name="Brown C.T."/>
            <person name="Hug L.A."/>
            <person name="Sharon I."/>
            <person name="Castelle C.J."/>
            <person name="Probst A.J."/>
            <person name="Thomas B.C."/>
            <person name="Singh A."/>
            <person name="Wilkins M.J."/>
            <person name="Karaoz U."/>
            <person name="Brodie E.L."/>
            <person name="Williams K.H."/>
            <person name="Hubbard S.S."/>
            <person name="Banfield J.F."/>
        </authorList>
    </citation>
    <scope>NUCLEOTIDE SEQUENCE [LARGE SCALE GENOMIC DNA]</scope>
</reference>
<dbReference type="Gene3D" id="3.30.70.20">
    <property type="match status" value="1"/>
</dbReference>
<dbReference type="GO" id="GO:0046872">
    <property type="term" value="F:metal ion binding"/>
    <property type="evidence" value="ECO:0007669"/>
    <property type="project" value="UniProtKB-KW"/>
</dbReference>
<dbReference type="PANTHER" id="PTHR36923:SF3">
    <property type="entry name" value="FERREDOXIN"/>
    <property type="match status" value="1"/>
</dbReference>